<dbReference type="InterPro" id="IPR012507">
    <property type="entry name" value="YibE_F"/>
</dbReference>
<evidence type="ECO:0000313" key="2">
    <source>
        <dbReference type="EMBL" id="QUI23904.1"/>
    </source>
</evidence>
<keyword evidence="1" id="KW-0812">Transmembrane</keyword>
<organism evidence="2 3">
    <name type="scientific">Vallitalea pronyensis</name>
    <dbReference type="NCBI Taxonomy" id="1348613"/>
    <lineage>
        <taxon>Bacteria</taxon>
        <taxon>Bacillati</taxon>
        <taxon>Bacillota</taxon>
        <taxon>Clostridia</taxon>
        <taxon>Lachnospirales</taxon>
        <taxon>Vallitaleaceae</taxon>
        <taxon>Vallitalea</taxon>
    </lineage>
</organism>
<feature type="transmembrane region" description="Helical" evidence="1">
    <location>
        <begin position="203"/>
        <end position="223"/>
    </location>
</feature>
<keyword evidence="3" id="KW-1185">Reference proteome</keyword>
<gene>
    <name evidence="2" type="ORF">HZI73_17115</name>
</gene>
<dbReference type="Proteomes" id="UP000683246">
    <property type="component" value="Chromosome"/>
</dbReference>
<dbReference type="PANTHER" id="PTHR41771:SF1">
    <property type="entry name" value="MEMBRANE PROTEIN"/>
    <property type="match status" value="1"/>
</dbReference>
<feature type="transmembrane region" description="Helical" evidence="1">
    <location>
        <begin position="177"/>
        <end position="196"/>
    </location>
</feature>
<feature type="transmembrane region" description="Helical" evidence="1">
    <location>
        <begin position="347"/>
        <end position="372"/>
    </location>
</feature>
<accession>A0A8J8MLU5</accession>
<feature type="transmembrane region" description="Helical" evidence="1">
    <location>
        <begin position="304"/>
        <end position="327"/>
    </location>
</feature>
<dbReference type="KEGG" id="vpy:HZI73_17115"/>
<evidence type="ECO:0000313" key="3">
    <source>
        <dbReference type="Proteomes" id="UP000683246"/>
    </source>
</evidence>
<dbReference type="Pfam" id="PF07907">
    <property type="entry name" value="YibE_F"/>
    <property type="match status" value="1"/>
</dbReference>
<feature type="transmembrane region" description="Helical" evidence="1">
    <location>
        <begin position="128"/>
        <end position="145"/>
    </location>
</feature>
<dbReference type="RefSeq" id="WP_212694594.1">
    <property type="nucleotide sequence ID" value="NZ_CP058649.1"/>
</dbReference>
<dbReference type="PANTHER" id="PTHR41771">
    <property type="entry name" value="MEMBRANE PROTEIN-RELATED"/>
    <property type="match status" value="1"/>
</dbReference>
<proteinExistence type="predicted"/>
<keyword evidence="1" id="KW-1133">Transmembrane helix</keyword>
<keyword evidence="1" id="KW-0472">Membrane</keyword>
<feature type="transmembrane region" description="Helical" evidence="1">
    <location>
        <begin position="9"/>
        <end position="28"/>
    </location>
</feature>
<feature type="transmembrane region" description="Helical" evidence="1">
    <location>
        <begin position="152"/>
        <end position="171"/>
    </location>
</feature>
<protein>
    <submittedName>
        <fullName evidence="2">YibE/F family protein</fullName>
    </submittedName>
</protein>
<evidence type="ECO:0000256" key="1">
    <source>
        <dbReference type="SAM" id="Phobius"/>
    </source>
</evidence>
<name>A0A8J8MLU5_9FIRM</name>
<reference evidence="2" key="1">
    <citation type="submission" date="2020-07" db="EMBL/GenBank/DDBJ databases">
        <title>Vallitalea pronyensis genome.</title>
        <authorList>
            <person name="Postec A."/>
        </authorList>
    </citation>
    <scope>NUCLEOTIDE SEQUENCE</scope>
    <source>
        <strain evidence="2">FatNI3</strain>
    </source>
</reference>
<dbReference type="AlphaFoldDB" id="A0A8J8MLU5"/>
<dbReference type="EMBL" id="CP058649">
    <property type="protein sequence ID" value="QUI23904.1"/>
    <property type="molecule type" value="Genomic_DNA"/>
</dbReference>
<sequence length="381" mass="42223">MKSITLHRLLLISTIVVIVLVIWLSPMFKKNMVLPDYYQQDFEEAVVVQILKEELSSDKVIQGLVNGRQEAILKVKTGQYAGEIYKTTNVLDQAHNVLLQEGLDVIVGIREADDGPRVWVYNYKRTNYLYILGGLFILCLLYFGGKKGLDSIVALLFTATLFIFVLLPLIFRGYNIILFSIICAVVSLAVSFLLIGGFGRKTLVAILGTFCGIIVAGIVSYVFSRLTHITGVHLDKGTQLVYVALDYGIKIKGLMFASILIGSLGAVMDVAMSISSSMYEISSLDKAITFKTLYRKGMNIGKDIMGTMANTLILAFMGGSFSLMLLMWGYNMDYRQLANLPFLSVEIIQGLAGSIGIVLTVPFTALMACFLYKYRYSKDSN</sequence>